<evidence type="ECO:0000259" key="1">
    <source>
        <dbReference type="Pfam" id="PF16261"/>
    </source>
</evidence>
<name>A0A418WE26_9PROT</name>
<dbReference type="AlphaFoldDB" id="A0A418WE26"/>
<keyword evidence="3" id="KW-1185">Reference proteome</keyword>
<sequence>MSVAETTAATPAPRAPAFEISTSRQFSAWLAEVGASLAFTTYQAGKLFFIGLKPDGKLWVHERTFERCMGLAASDNGLLMANLWQLWRFENTLSAGQRTAEGGDRLFVPKVAWVTGDLDVHDVAFDGEGRPIFVNTLFSCLATVSETASFVPLWRPKFVSKLAAEDRCHLNGLAMAQGKPAYVTAVGPTDVADAWRDHRAGGGIAIDVASDEIVAAGLSMPHSPRVHDGRLWLLNSGAGEFGHVDLATGKFEPVCFLPGYGRGLAFQGRFAVIGLSKSRNRTFSGLPLDAALAEKKAEPRCGLFVVDMVTGDIVHWLRIEGIVEELYDVVILPKAKMPAAIGVKSDEIRRVISIG</sequence>
<dbReference type="NCBIfam" id="TIGR03032">
    <property type="entry name" value="TIGR03032 family protein"/>
    <property type="match status" value="1"/>
</dbReference>
<evidence type="ECO:0000313" key="3">
    <source>
        <dbReference type="Proteomes" id="UP000284605"/>
    </source>
</evidence>
<gene>
    <name evidence="2" type="ORF">D3874_15580</name>
</gene>
<comment type="caution">
    <text evidence="2">The sequence shown here is derived from an EMBL/GenBank/DDBJ whole genome shotgun (WGS) entry which is preliminary data.</text>
</comment>
<feature type="domain" description="Conserved hypothetical protein CHP03032" evidence="1">
    <location>
        <begin position="25"/>
        <end position="340"/>
    </location>
</feature>
<proteinExistence type="predicted"/>
<protein>
    <submittedName>
        <fullName evidence="2">TIGR03032 family protein</fullName>
    </submittedName>
</protein>
<dbReference type="OrthoDB" id="238183at2"/>
<dbReference type="InterPro" id="IPR017481">
    <property type="entry name" value="CHP03032"/>
</dbReference>
<accession>A0A418WE26</accession>
<dbReference type="SUPFAM" id="SSF63829">
    <property type="entry name" value="Calcium-dependent phosphotriesterase"/>
    <property type="match status" value="1"/>
</dbReference>
<organism evidence="2 3">
    <name type="scientific">Oleomonas cavernae</name>
    <dbReference type="NCBI Taxonomy" id="2320859"/>
    <lineage>
        <taxon>Bacteria</taxon>
        <taxon>Pseudomonadati</taxon>
        <taxon>Pseudomonadota</taxon>
        <taxon>Alphaproteobacteria</taxon>
        <taxon>Acetobacterales</taxon>
        <taxon>Acetobacteraceae</taxon>
        <taxon>Oleomonas</taxon>
    </lineage>
</organism>
<dbReference type="EMBL" id="QYUK01000011">
    <property type="protein sequence ID" value="RJF88258.1"/>
    <property type="molecule type" value="Genomic_DNA"/>
</dbReference>
<dbReference type="Proteomes" id="UP000284605">
    <property type="component" value="Unassembled WGS sequence"/>
</dbReference>
<evidence type="ECO:0000313" key="2">
    <source>
        <dbReference type="EMBL" id="RJF88258.1"/>
    </source>
</evidence>
<dbReference type="Pfam" id="PF16261">
    <property type="entry name" value="DUF4915"/>
    <property type="match status" value="1"/>
</dbReference>
<dbReference type="RefSeq" id="WP_119778894.1">
    <property type="nucleotide sequence ID" value="NZ_QYUK01000011.1"/>
</dbReference>
<reference evidence="2 3" key="1">
    <citation type="submission" date="2018-09" db="EMBL/GenBank/DDBJ databases">
        <authorList>
            <person name="Zhu H."/>
        </authorList>
    </citation>
    <scope>NUCLEOTIDE SEQUENCE [LARGE SCALE GENOMIC DNA]</scope>
    <source>
        <strain evidence="2 3">K1W22B-8</strain>
    </source>
</reference>